<feature type="chain" id="PRO_5046616790" description="Class I SAM-dependent methyltransferase" evidence="1">
    <location>
        <begin position="21"/>
        <end position="369"/>
    </location>
</feature>
<proteinExistence type="predicted"/>
<evidence type="ECO:0000313" key="2">
    <source>
        <dbReference type="EMBL" id="CAK9029086.1"/>
    </source>
</evidence>
<evidence type="ECO:0008006" key="4">
    <source>
        <dbReference type="Google" id="ProtNLM"/>
    </source>
</evidence>
<keyword evidence="3" id="KW-1185">Reference proteome</keyword>
<evidence type="ECO:0000313" key="3">
    <source>
        <dbReference type="Proteomes" id="UP001642484"/>
    </source>
</evidence>
<comment type="caution">
    <text evidence="2">The sequence shown here is derived from an EMBL/GenBank/DDBJ whole genome shotgun (WGS) entry which is preliminary data.</text>
</comment>
<protein>
    <recommendedName>
        <fullName evidence="4">Class I SAM-dependent methyltransferase</fullName>
    </recommendedName>
</protein>
<feature type="signal peptide" evidence="1">
    <location>
        <begin position="1"/>
        <end position="20"/>
    </location>
</feature>
<dbReference type="EMBL" id="CAXAMN010009557">
    <property type="protein sequence ID" value="CAK9029086.1"/>
    <property type="molecule type" value="Genomic_DNA"/>
</dbReference>
<keyword evidence="1" id="KW-0732">Signal</keyword>
<gene>
    <name evidence="2" type="ORF">CCMP2556_LOCUS17346</name>
</gene>
<organism evidence="2 3">
    <name type="scientific">Durusdinium trenchii</name>
    <dbReference type="NCBI Taxonomy" id="1381693"/>
    <lineage>
        <taxon>Eukaryota</taxon>
        <taxon>Sar</taxon>
        <taxon>Alveolata</taxon>
        <taxon>Dinophyceae</taxon>
        <taxon>Suessiales</taxon>
        <taxon>Symbiodiniaceae</taxon>
        <taxon>Durusdinium</taxon>
    </lineage>
</organism>
<accession>A0ABP0KQA8</accession>
<dbReference type="Proteomes" id="UP001642484">
    <property type="component" value="Unassembled WGS sequence"/>
</dbReference>
<name>A0ABP0KQA8_9DINO</name>
<reference evidence="2 3" key="1">
    <citation type="submission" date="2024-02" db="EMBL/GenBank/DDBJ databases">
        <authorList>
            <person name="Chen Y."/>
            <person name="Shah S."/>
            <person name="Dougan E. K."/>
            <person name="Thang M."/>
            <person name="Chan C."/>
        </authorList>
    </citation>
    <scope>NUCLEOTIDE SEQUENCE [LARGE SCALE GENOMIC DNA]</scope>
</reference>
<evidence type="ECO:0000256" key="1">
    <source>
        <dbReference type="SAM" id="SignalP"/>
    </source>
</evidence>
<sequence>MPRVRWWRIWWLWLPRGGSVETPPLPEHVNLTDWREVVWDASFCWDQDWTFFQCCRNGRDLDVLPGILQGLAKVRGHPDCWQPPEEGPVYHDNCCVLNANLDKVPRFDHMIWQIRMPETEQILNVVQGQVLETWESRGIIPPEVVPKVGLQGNGEGLVWEAGESALALAVTEFGWRSARRIRFLEVASSVGAPSLVALAKGFHVWSSDLRDESAWQRWAGARASSFTEAQLKRFRTPRLDLLDERTWPHGLFFDVIFLGSPFFMVGPTSEQQAAFCRSFQRLLALHLAPQGLGMMFLNPVRLEPTGGNIRQTYADDCLKRSSFAVMVHQPVAEGRWHSKWLQEDTLEDFDAPLHLPLVFTLRRRNASIF</sequence>